<dbReference type="Proteomes" id="UP000585665">
    <property type="component" value="Unassembled WGS sequence"/>
</dbReference>
<reference evidence="1 2" key="1">
    <citation type="submission" date="2020-06" db="EMBL/GenBank/DDBJ databases">
        <title>Description of novel acetic acid bacteria.</title>
        <authorList>
            <person name="Sombolestani A."/>
        </authorList>
    </citation>
    <scope>NUCLEOTIDE SEQUENCE [LARGE SCALE GENOMIC DNA]</scope>
    <source>
        <strain evidence="1 2">LMG 27010</strain>
    </source>
</reference>
<gene>
    <name evidence="1" type="ORF">HUK82_03850</name>
</gene>
<dbReference type="PANTHER" id="PTHR48100:SF1">
    <property type="entry name" value="HISTIDINE PHOSPHATASE FAMILY PROTEIN-RELATED"/>
    <property type="match status" value="1"/>
</dbReference>
<evidence type="ECO:0000313" key="2">
    <source>
        <dbReference type="Proteomes" id="UP000585665"/>
    </source>
</evidence>
<proteinExistence type="predicted"/>
<dbReference type="EMBL" id="JABXXR010000014">
    <property type="protein sequence ID" value="NVN39701.1"/>
    <property type="molecule type" value="Genomic_DNA"/>
</dbReference>
<dbReference type="SUPFAM" id="SSF53254">
    <property type="entry name" value="Phosphoglycerate mutase-like"/>
    <property type="match status" value="1"/>
</dbReference>
<dbReference type="Pfam" id="PF00300">
    <property type="entry name" value="His_Phos_1"/>
    <property type="match status" value="1"/>
</dbReference>
<dbReference type="SMART" id="SM00855">
    <property type="entry name" value="PGAM"/>
    <property type="match status" value="1"/>
</dbReference>
<dbReference type="RefSeq" id="WP_176612684.1">
    <property type="nucleotide sequence ID" value="NZ_JABXXR010000014.1"/>
</dbReference>
<dbReference type="GO" id="GO:0005737">
    <property type="term" value="C:cytoplasm"/>
    <property type="evidence" value="ECO:0007669"/>
    <property type="project" value="TreeGrafter"/>
</dbReference>
<dbReference type="GO" id="GO:0016791">
    <property type="term" value="F:phosphatase activity"/>
    <property type="evidence" value="ECO:0007669"/>
    <property type="project" value="TreeGrafter"/>
</dbReference>
<dbReference type="CDD" id="cd07067">
    <property type="entry name" value="HP_PGM_like"/>
    <property type="match status" value="1"/>
</dbReference>
<dbReference type="InterPro" id="IPR029033">
    <property type="entry name" value="His_PPase_superfam"/>
</dbReference>
<dbReference type="InterPro" id="IPR050275">
    <property type="entry name" value="PGM_Phosphatase"/>
</dbReference>
<protein>
    <submittedName>
        <fullName evidence="1">Histidine phosphatase family protein</fullName>
    </submittedName>
</protein>
<keyword evidence="2" id="KW-1185">Reference proteome</keyword>
<dbReference type="Gene3D" id="3.40.50.1240">
    <property type="entry name" value="Phosphoglycerate mutase-like"/>
    <property type="match status" value="1"/>
</dbReference>
<dbReference type="AlphaFoldDB" id="A0A850PF26"/>
<sequence length="186" mass="20311">MTTGTRPQHIIMVRHPPVAVPDGVCYGRLDVPLRPGWEGWARALAGAVADARPERLLCSPAQRCVLPAGVMGHVLGLDATIEPRLAELDFGTWEGQPWDHIDRAGLDRWAAAPETFAMPSGESASDLQARVRAVWDELRMDGRSTMIVTHGGPLRYLLAWAEERVPDPCAAPPVPGAMERFSLPPR</sequence>
<dbReference type="PANTHER" id="PTHR48100">
    <property type="entry name" value="BROAD-SPECIFICITY PHOSPHATASE YOR283W-RELATED"/>
    <property type="match status" value="1"/>
</dbReference>
<evidence type="ECO:0000313" key="1">
    <source>
        <dbReference type="EMBL" id="NVN39701.1"/>
    </source>
</evidence>
<accession>A0A850PF26</accession>
<organism evidence="1 2">
    <name type="scientific">Ameyamaea chiangmaiensis</name>
    <dbReference type="NCBI Taxonomy" id="442969"/>
    <lineage>
        <taxon>Bacteria</taxon>
        <taxon>Pseudomonadati</taxon>
        <taxon>Pseudomonadota</taxon>
        <taxon>Alphaproteobacteria</taxon>
        <taxon>Acetobacterales</taxon>
        <taxon>Acetobacteraceae</taxon>
        <taxon>Ameyamaea</taxon>
    </lineage>
</organism>
<name>A0A850PF26_9PROT</name>
<dbReference type="InterPro" id="IPR013078">
    <property type="entry name" value="His_Pase_superF_clade-1"/>
</dbReference>
<comment type="caution">
    <text evidence="1">The sequence shown here is derived from an EMBL/GenBank/DDBJ whole genome shotgun (WGS) entry which is preliminary data.</text>
</comment>